<evidence type="ECO:0000256" key="5">
    <source>
        <dbReference type="RuleBase" id="RU004020"/>
    </source>
</evidence>
<evidence type="ECO:0000259" key="6">
    <source>
        <dbReference type="SMART" id="SM00415"/>
    </source>
</evidence>
<dbReference type="InterPro" id="IPR036388">
    <property type="entry name" value="WH-like_DNA-bd_sf"/>
</dbReference>
<evidence type="ECO:0000256" key="4">
    <source>
        <dbReference type="ARBA" id="ARBA00023242"/>
    </source>
</evidence>
<dbReference type="STRING" id="578462.A0A0L0S0V3"/>
<feature type="domain" description="HSF-type DNA-binding" evidence="6">
    <location>
        <begin position="88"/>
        <end position="191"/>
    </location>
</feature>
<dbReference type="GO" id="GO:0003700">
    <property type="term" value="F:DNA-binding transcription factor activity"/>
    <property type="evidence" value="ECO:0007669"/>
    <property type="project" value="InterPro"/>
</dbReference>
<dbReference type="EMBL" id="GG745329">
    <property type="protein sequence ID" value="KNE55969.1"/>
    <property type="molecule type" value="Genomic_DNA"/>
</dbReference>
<dbReference type="OrthoDB" id="60033at2759"/>
<evidence type="ECO:0000313" key="8">
    <source>
        <dbReference type="Proteomes" id="UP000054350"/>
    </source>
</evidence>
<sequence>MGHGGPLLHMHHKLRCWLGAVGCNTIYVATASAAGVIGGDAPGTTAGGDGTAAAPPEPLVPAGVSPALLEPGPNYNLEAVLQVLALRDIPSFIKKLFQLLHDARFHDFFEWADDGAHFGVYNHRALTASVLPTLFKQRHFQSFLRQLNIYGFQRVHPRDAPAEIVRGDGIYFTHTTFRRYNHDALSQIRRRELTKGQAAQAKLQPLVPAGVSPALLEPGPNYNLEAVLQVLALRDIPSFIKKLFHFAAGARWRR</sequence>
<keyword evidence="3" id="KW-0238">DNA-binding</keyword>
<reference evidence="8" key="2">
    <citation type="submission" date="2009-11" db="EMBL/GenBank/DDBJ databases">
        <title>The Genome Sequence of Allomyces macrogynus strain ATCC 38327.</title>
        <authorList>
            <consortium name="The Broad Institute Genome Sequencing Platform"/>
            <person name="Russ C."/>
            <person name="Cuomo C."/>
            <person name="Shea T."/>
            <person name="Young S.K."/>
            <person name="Zeng Q."/>
            <person name="Koehrsen M."/>
            <person name="Haas B."/>
            <person name="Borodovsky M."/>
            <person name="Guigo R."/>
            <person name="Alvarado L."/>
            <person name="Berlin A."/>
            <person name="Borenstein D."/>
            <person name="Chen Z."/>
            <person name="Engels R."/>
            <person name="Freedman E."/>
            <person name="Gellesch M."/>
            <person name="Goldberg J."/>
            <person name="Griggs A."/>
            <person name="Gujja S."/>
            <person name="Heiman D."/>
            <person name="Hepburn T."/>
            <person name="Howarth C."/>
            <person name="Jen D."/>
            <person name="Larson L."/>
            <person name="Lewis B."/>
            <person name="Mehta T."/>
            <person name="Park D."/>
            <person name="Pearson M."/>
            <person name="Roberts A."/>
            <person name="Saif S."/>
            <person name="Shenoy N."/>
            <person name="Sisk P."/>
            <person name="Stolte C."/>
            <person name="Sykes S."/>
            <person name="Walk T."/>
            <person name="White J."/>
            <person name="Yandava C."/>
            <person name="Burger G."/>
            <person name="Gray M.W."/>
            <person name="Holland P.W.H."/>
            <person name="King N."/>
            <person name="Lang F.B.F."/>
            <person name="Roger A.J."/>
            <person name="Ruiz-Trillo I."/>
            <person name="Lander E."/>
            <person name="Nusbaum C."/>
        </authorList>
    </citation>
    <scope>NUCLEOTIDE SEQUENCE [LARGE SCALE GENOMIC DNA]</scope>
    <source>
        <strain evidence="8">ATCC 38327</strain>
    </source>
</reference>
<keyword evidence="8" id="KW-1185">Reference proteome</keyword>
<dbReference type="Proteomes" id="UP000054350">
    <property type="component" value="Unassembled WGS sequence"/>
</dbReference>
<dbReference type="SUPFAM" id="SSF46785">
    <property type="entry name" value="Winged helix' DNA-binding domain"/>
    <property type="match status" value="1"/>
</dbReference>
<keyword evidence="4" id="KW-0539">Nucleus</keyword>
<evidence type="ECO:0000256" key="3">
    <source>
        <dbReference type="ARBA" id="ARBA00023125"/>
    </source>
</evidence>
<comment type="similarity">
    <text evidence="2 5">Belongs to the HSF family.</text>
</comment>
<gene>
    <name evidence="7" type="ORF">AMAG_17852</name>
</gene>
<dbReference type="InterPro" id="IPR036390">
    <property type="entry name" value="WH_DNA-bd_sf"/>
</dbReference>
<proteinExistence type="inferred from homology"/>
<dbReference type="VEuPathDB" id="FungiDB:AMAG_17852"/>
<dbReference type="PANTHER" id="PTHR10015">
    <property type="entry name" value="HEAT SHOCK TRANSCRIPTION FACTOR"/>
    <property type="match status" value="1"/>
</dbReference>
<evidence type="ECO:0000256" key="1">
    <source>
        <dbReference type="ARBA" id="ARBA00004123"/>
    </source>
</evidence>
<evidence type="ECO:0000313" key="7">
    <source>
        <dbReference type="EMBL" id="KNE55969.1"/>
    </source>
</evidence>
<dbReference type="Pfam" id="PF00447">
    <property type="entry name" value="HSF_DNA-bind"/>
    <property type="match status" value="1"/>
</dbReference>
<dbReference type="Gene3D" id="1.10.10.10">
    <property type="entry name" value="Winged helix-like DNA-binding domain superfamily/Winged helix DNA-binding domain"/>
    <property type="match status" value="1"/>
</dbReference>
<comment type="subcellular location">
    <subcellularLocation>
        <location evidence="1">Nucleus</location>
    </subcellularLocation>
</comment>
<dbReference type="InterPro" id="IPR000232">
    <property type="entry name" value="HSF_DNA-bd"/>
</dbReference>
<protein>
    <recommendedName>
        <fullName evidence="6">HSF-type DNA-binding domain-containing protein</fullName>
    </recommendedName>
</protein>
<accession>A0A0L0S0V3</accession>
<dbReference type="PANTHER" id="PTHR10015:SF427">
    <property type="entry name" value="HEAT SHOCK FACTOR PROTEIN"/>
    <property type="match status" value="1"/>
</dbReference>
<dbReference type="SMART" id="SM00415">
    <property type="entry name" value="HSF"/>
    <property type="match status" value="1"/>
</dbReference>
<name>A0A0L0S0V3_ALLM3</name>
<dbReference type="eggNOG" id="KOG0627">
    <property type="taxonomic scope" value="Eukaryota"/>
</dbReference>
<organism evidence="7 8">
    <name type="scientific">Allomyces macrogynus (strain ATCC 38327)</name>
    <name type="common">Allomyces javanicus var. macrogynus</name>
    <dbReference type="NCBI Taxonomy" id="578462"/>
    <lineage>
        <taxon>Eukaryota</taxon>
        <taxon>Fungi</taxon>
        <taxon>Fungi incertae sedis</taxon>
        <taxon>Blastocladiomycota</taxon>
        <taxon>Blastocladiomycetes</taxon>
        <taxon>Blastocladiales</taxon>
        <taxon>Blastocladiaceae</taxon>
        <taxon>Allomyces</taxon>
    </lineage>
</organism>
<evidence type="ECO:0000256" key="2">
    <source>
        <dbReference type="ARBA" id="ARBA00006403"/>
    </source>
</evidence>
<dbReference type="PRINTS" id="PR00056">
    <property type="entry name" value="HSFDOMAIN"/>
</dbReference>
<dbReference type="GO" id="GO:0043565">
    <property type="term" value="F:sequence-specific DNA binding"/>
    <property type="evidence" value="ECO:0007669"/>
    <property type="project" value="InterPro"/>
</dbReference>
<dbReference type="GO" id="GO:0005634">
    <property type="term" value="C:nucleus"/>
    <property type="evidence" value="ECO:0007669"/>
    <property type="project" value="UniProtKB-SubCell"/>
</dbReference>
<reference evidence="7 8" key="1">
    <citation type="submission" date="2009-11" db="EMBL/GenBank/DDBJ databases">
        <title>Annotation of Allomyces macrogynus ATCC 38327.</title>
        <authorList>
            <consortium name="The Broad Institute Genome Sequencing Platform"/>
            <person name="Russ C."/>
            <person name="Cuomo C."/>
            <person name="Burger G."/>
            <person name="Gray M.W."/>
            <person name="Holland P.W.H."/>
            <person name="King N."/>
            <person name="Lang F.B.F."/>
            <person name="Roger A.J."/>
            <person name="Ruiz-Trillo I."/>
            <person name="Young S.K."/>
            <person name="Zeng Q."/>
            <person name="Gargeya S."/>
            <person name="Fitzgerald M."/>
            <person name="Haas B."/>
            <person name="Abouelleil A."/>
            <person name="Alvarado L."/>
            <person name="Arachchi H.M."/>
            <person name="Berlin A."/>
            <person name="Chapman S.B."/>
            <person name="Gearin G."/>
            <person name="Goldberg J."/>
            <person name="Griggs A."/>
            <person name="Gujja S."/>
            <person name="Hansen M."/>
            <person name="Heiman D."/>
            <person name="Howarth C."/>
            <person name="Larimer J."/>
            <person name="Lui A."/>
            <person name="MacDonald P.J.P."/>
            <person name="McCowen C."/>
            <person name="Montmayeur A."/>
            <person name="Murphy C."/>
            <person name="Neiman D."/>
            <person name="Pearson M."/>
            <person name="Priest M."/>
            <person name="Roberts A."/>
            <person name="Saif S."/>
            <person name="Shea T."/>
            <person name="Sisk P."/>
            <person name="Stolte C."/>
            <person name="Sykes S."/>
            <person name="Wortman J."/>
            <person name="Nusbaum C."/>
            <person name="Birren B."/>
        </authorList>
    </citation>
    <scope>NUCLEOTIDE SEQUENCE [LARGE SCALE GENOMIC DNA]</scope>
    <source>
        <strain evidence="7 8">ATCC 38327</strain>
    </source>
</reference>
<dbReference type="AlphaFoldDB" id="A0A0L0S0V3"/>